<evidence type="ECO:0000313" key="4">
    <source>
        <dbReference type="Proteomes" id="UP000053911"/>
    </source>
</evidence>
<dbReference type="PATRIC" id="fig|172049.5.peg.1612"/>
<feature type="domain" description="FAD dependent oxidoreductase" evidence="1">
    <location>
        <begin position="5"/>
        <end position="361"/>
    </location>
</feature>
<dbReference type="InterPro" id="IPR006076">
    <property type="entry name" value="FAD-dep_OxRdtase"/>
</dbReference>
<dbReference type="Proteomes" id="UP000053911">
    <property type="component" value="Unassembled WGS sequence"/>
</dbReference>
<dbReference type="CDD" id="cd19946">
    <property type="entry name" value="GlpA-like_Fer2_BFD-like"/>
    <property type="match status" value="1"/>
</dbReference>
<dbReference type="PANTHER" id="PTHR42720">
    <property type="entry name" value="GLYCEROL-3-PHOSPHATE DEHYDROGENASE"/>
    <property type="match status" value="1"/>
</dbReference>
<dbReference type="Gene3D" id="1.10.10.1100">
    <property type="entry name" value="BFD-like [2Fe-2S]-binding domain"/>
    <property type="match status" value="1"/>
</dbReference>
<dbReference type="Pfam" id="PF01266">
    <property type="entry name" value="DAO"/>
    <property type="match status" value="1"/>
</dbReference>
<evidence type="ECO:0000259" key="2">
    <source>
        <dbReference type="Pfam" id="PF04324"/>
    </source>
</evidence>
<gene>
    <name evidence="3" type="ORF">XD54_1747</name>
</gene>
<sequence>MERKKVVVIGAGVVGSSIARVLSQFNELEVYLLEKNADAGMGVSKANTAIIHPGHEDDPKKYPLRAKLCVKGNRLWHQWTKELSIPAKFPGELMIAVEEEDIKVAEHYLELAQKNGVPGVRLVDNEELRKLEPNANPNAAGALWAPTAGVMASPMAAPALVENAVANGVRFFPETEVRGIKIENGEVKGVETNNGFFEADIVINAAGLYADKISKMAGIDDFTIHPRKGEYYVFDDDAGPKVTRILHQTPTPITKGVYVITEMNGGVMIGPTAQDLPEDAKEDTSTTREGLEFVWEWAQKLVKELPPKNQVIRTFAGLRPEPPDGRWRIEAYDDPWGFINVAGIRSPGLTSAPAIAYYVVEELMQKKLDIKLTKKAHWNPYRRFFWFKTLPKEKQNDLIKQDPSYGNVVCMCREITEGEIVDVIRRMKEMGVRTITLDGVKMRTGSMSGTCQGSYCRIRIARIIARETGIPLWEVTLKGKGTEYGIGDVKVLLRENGGEKNAE</sequence>
<dbReference type="EMBL" id="LGFD01000044">
    <property type="protein sequence ID" value="KUK16967.1"/>
    <property type="molecule type" value="Genomic_DNA"/>
</dbReference>
<organism evidence="3 4">
    <name type="scientific">Thermococcus sibiricus</name>
    <dbReference type="NCBI Taxonomy" id="172049"/>
    <lineage>
        <taxon>Archaea</taxon>
        <taxon>Methanobacteriati</taxon>
        <taxon>Methanobacteriota</taxon>
        <taxon>Thermococci</taxon>
        <taxon>Thermococcales</taxon>
        <taxon>Thermococcaceae</taxon>
        <taxon>Thermococcus</taxon>
    </lineage>
</organism>
<dbReference type="Gene3D" id="3.30.9.10">
    <property type="entry name" value="D-Amino Acid Oxidase, subunit A, domain 2"/>
    <property type="match status" value="1"/>
</dbReference>
<dbReference type="InterPro" id="IPR052745">
    <property type="entry name" value="G3P_Oxidase/Oxidoreductase"/>
</dbReference>
<evidence type="ECO:0000259" key="1">
    <source>
        <dbReference type="Pfam" id="PF01266"/>
    </source>
</evidence>
<dbReference type="SUPFAM" id="SSF54373">
    <property type="entry name" value="FAD-linked reductases, C-terminal domain"/>
    <property type="match status" value="1"/>
</dbReference>
<dbReference type="InterPro" id="IPR007419">
    <property type="entry name" value="BFD-like_2Fe2S-bd_dom"/>
</dbReference>
<dbReference type="Pfam" id="PF04324">
    <property type="entry name" value="Fer2_BFD"/>
    <property type="match status" value="1"/>
</dbReference>
<dbReference type="AlphaFoldDB" id="A0A101EKQ0"/>
<dbReference type="PANTHER" id="PTHR42720:SF1">
    <property type="entry name" value="GLYCEROL 3-PHOSPHATE OXIDASE"/>
    <property type="match status" value="1"/>
</dbReference>
<dbReference type="SUPFAM" id="SSF51905">
    <property type="entry name" value="FAD/NAD(P)-binding domain"/>
    <property type="match status" value="1"/>
</dbReference>
<protein>
    <submittedName>
        <fullName evidence="3">Anaerobic glycerol 3-phosphate dehydrogenase</fullName>
    </submittedName>
</protein>
<proteinExistence type="predicted"/>
<dbReference type="RefSeq" id="WP_042701043.1">
    <property type="nucleotide sequence ID" value="NZ_LGFD01000044.1"/>
</dbReference>
<dbReference type="Gene3D" id="3.50.50.60">
    <property type="entry name" value="FAD/NAD(P)-binding domain"/>
    <property type="match status" value="1"/>
</dbReference>
<reference evidence="4" key="1">
    <citation type="journal article" date="2015" name="MBio">
        <title>Genome-Resolved Metagenomic Analysis Reveals Roles for Candidate Phyla and Other Microbial Community Members in Biogeochemical Transformations in Oil Reservoirs.</title>
        <authorList>
            <person name="Hu P."/>
            <person name="Tom L."/>
            <person name="Singh A."/>
            <person name="Thomas B.C."/>
            <person name="Baker B.J."/>
            <person name="Piceno Y.M."/>
            <person name="Andersen G.L."/>
            <person name="Banfield J.F."/>
        </authorList>
    </citation>
    <scope>NUCLEOTIDE SEQUENCE [LARGE SCALE GENOMIC DNA]</scope>
</reference>
<dbReference type="InterPro" id="IPR041854">
    <property type="entry name" value="BFD-like_2Fe2S-bd_dom_sf"/>
</dbReference>
<feature type="domain" description="BFD-like [2Fe-2S]-binding" evidence="2">
    <location>
        <begin position="408"/>
        <end position="465"/>
    </location>
</feature>
<name>A0A101EKQ0_9EURY</name>
<accession>A0A101EKQ0</accession>
<comment type="caution">
    <text evidence="3">The sequence shown here is derived from an EMBL/GenBank/DDBJ whole genome shotgun (WGS) entry which is preliminary data.</text>
</comment>
<evidence type="ECO:0000313" key="3">
    <source>
        <dbReference type="EMBL" id="KUK16967.1"/>
    </source>
</evidence>
<dbReference type="InterPro" id="IPR036188">
    <property type="entry name" value="FAD/NAD-bd_sf"/>
</dbReference>